<organism evidence="8">
    <name type="scientific">Schistocephalus solidus</name>
    <name type="common">Tapeworm</name>
    <dbReference type="NCBI Taxonomy" id="70667"/>
    <lineage>
        <taxon>Eukaryota</taxon>
        <taxon>Metazoa</taxon>
        <taxon>Spiralia</taxon>
        <taxon>Lophotrochozoa</taxon>
        <taxon>Platyhelminthes</taxon>
        <taxon>Cestoda</taxon>
        <taxon>Eucestoda</taxon>
        <taxon>Diphyllobothriidea</taxon>
        <taxon>Diphyllobothriidae</taxon>
        <taxon>Schistocephalus</taxon>
    </lineage>
</organism>
<evidence type="ECO:0000256" key="3">
    <source>
        <dbReference type="ARBA" id="ARBA00017877"/>
    </source>
</evidence>
<dbReference type="AlphaFoldDB" id="A0A0X3NGC1"/>
<protein>
    <recommendedName>
        <fullName evidence="3">Protein TEX261</fullName>
    </recommendedName>
</protein>
<proteinExistence type="inferred from homology"/>
<comment type="subcellular location">
    <subcellularLocation>
        <location evidence="1">Membrane</location>
        <topology evidence="1">Multi-pass membrane protein</topology>
    </subcellularLocation>
</comment>
<evidence type="ECO:0000256" key="5">
    <source>
        <dbReference type="ARBA" id="ARBA00022989"/>
    </source>
</evidence>
<feature type="transmembrane region" description="Helical" evidence="7">
    <location>
        <begin position="6"/>
        <end position="31"/>
    </location>
</feature>
<feature type="transmembrane region" description="Helical" evidence="7">
    <location>
        <begin position="98"/>
        <end position="121"/>
    </location>
</feature>
<reference evidence="8" key="1">
    <citation type="submission" date="2016-01" db="EMBL/GenBank/DDBJ databases">
        <title>Reference transcriptome for the parasite Schistocephalus solidus: insights into the molecular evolution of parasitism.</title>
        <authorList>
            <person name="Hebert F.O."/>
            <person name="Grambauer S."/>
            <person name="Barber I."/>
            <person name="Landry C.R."/>
            <person name="Aubin-Horth N."/>
        </authorList>
    </citation>
    <scope>NUCLEOTIDE SEQUENCE</scope>
</reference>
<comment type="similarity">
    <text evidence="2">Belongs to the SVP26 family.</text>
</comment>
<gene>
    <name evidence="8" type="ORF">TR99209</name>
</gene>
<feature type="transmembrane region" description="Helical" evidence="7">
    <location>
        <begin position="127"/>
        <end position="145"/>
    </location>
</feature>
<evidence type="ECO:0000256" key="1">
    <source>
        <dbReference type="ARBA" id="ARBA00004141"/>
    </source>
</evidence>
<dbReference type="PANTHER" id="PTHR13144:SF0">
    <property type="entry name" value="PROTEIN TEX261"/>
    <property type="match status" value="1"/>
</dbReference>
<feature type="transmembrane region" description="Helical" evidence="7">
    <location>
        <begin position="66"/>
        <end position="86"/>
    </location>
</feature>
<dbReference type="GO" id="GO:0000139">
    <property type="term" value="C:Golgi membrane"/>
    <property type="evidence" value="ECO:0007669"/>
    <property type="project" value="TreeGrafter"/>
</dbReference>
<dbReference type="Pfam" id="PF04148">
    <property type="entry name" value="Erv26"/>
    <property type="match status" value="1"/>
</dbReference>
<dbReference type="PANTHER" id="PTHR13144">
    <property type="entry name" value="TEX261 PROTEIN"/>
    <property type="match status" value="1"/>
</dbReference>
<sequence length="206" mass="23442">MLSVLGILSFAIYFLYGAAAFLCMAIGLFYLSELVEEYTVATGKIIRISIFMVIFAHFTLPFMDGFSWLLVIAGVGAHMAYFQLLSTFPAFNFSSGKFFISFALLVLHHVIAFASEVLYGLEFPVVLTYFTFFVWFVPFLFLISLSANDYVLPQTGEYTMFSESRPLLATNDDLVSSFLKGKRRSLFYLLSYLKDQLPVVRPKKLY</sequence>
<dbReference type="GO" id="GO:0097020">
    <property type="term" value="F:COPII receptor activity"/>
    <property type="evidence" value="ECO:0007669"/>
    <property type="project" value="InterPro"/>
</dbReference>
<feature type="transmembrane region" description="Helical" evidence="7">
    <location>
        <begin position="38"/>
        <end position="60"/>
    </location>
</feature>
<evidence type="ECO:0000313" key="8">
    <source>
        <dbReference type="EMBL" id="JAP39041.1"/>
    </source>
</evidence>
<dbReference type="GO" id="GO:0030134">
    <property type="term" value="C:COPII-coated ER to Golgi transport vesicle"/>
    <property type="evidence" value="ECO:0007669"/>
    <property type="project" value="TreeGrafter"/>
</dbReference>
<evidence type="ECO:0000256" key="7">
    <source>
        <dbReference type="SAM" id="Phobius"/>
    </source>
</evidence>
<dbReference type="GO" id="GO:0006888">
    <property type="term" value="P:endoplasmic reticulum to Golgi vesicle-mediated transport"/>
    <property type="evidence" value="ECO:0007669"/>
    <property type="project" value="InterPro"/>
</dbReference>
<evidence type="ECO:0000256" key="2">
    <source>
        <dbReference type="ARBA" id="ARBA00008096"/>
    </source>
</evidence>
<evidence type="ECO:0000256" key="4">
    <source>
        <dbReference type="ARBA" id="ARBA00022692"/>
    </source>
</evidence>
<dbReference type="EMBL" id="GEEE01024184">
    <property type="protein sequence ID" value="JAP39041.1"/>
    <property type="molecule type" value="Transcribed_RNA"/>
</dbReference>
<keyword evidence="5 7" id="KW-1133">Transmembrane helix</keyword>
<accession>A0A0X3NGC1</accession>
<keyword evidence="6 7" id="KW-0472">Membrane</keyword>
<name>A0A0X3NGC1_SCHSO</name>
<keyword evidence="4 7" id="KW-0812">Transmembrane</keyword>
<evidence type="ECO:0000256" key="6">
    <source>
        <dbReference type="ARBA" id="ARBA00023136"/>
    </source>
</evidence>
<dbReference type="InterPro" id="IPR007277">
    <property type="entry name" value="Svp26/Tex261"/>
</dbReference>
<dbReference type="GO" id="GO:0005789">
    <property type="term" value="C:endoplasmic reticulum membrane"/>
    <property type="evidence" value="ECO:0007669"/>
    <property type="project" value="TreeGrafter"/>
</dbReference>